<reference evidence="1" key="1">
    <citation type="submission" date="2022-06" db="EMBL/GenBank/DDBJ databases">
        <title>Genome Sequence of Candolleomyces eurysporus.</title>
        <authorList>
            <person name="Buettner E."/>
        </authorList>
    </citation>
    <scope>NUCLEOTIDE SEQUENCE</scope>
    <source>
        <strain evidence="1">VTCC 930004</strain>
    </source>
</reference>
<sequence length="93" mass="10844">MRPTLSRLYRILPRESLKVNTNAEHKIKILPRPTSQLEEHRKPTTIDLLLEQKEKAGEAWPANIRIEPAVRKAQFKGVRPELRKPLKALMKET</sequence>
<evidence type="ECO:0000313" key="1">
    <source>
        <dbReference type="EMBL" id="KAJ2931452.1"/>
    </source>
</evidence>
<feature type="non-terminal residue" evidence="1">
    <location>
        <position position="93"/>
    </location>
</feature>
<keyword evidence="2" id="KW-1185">Reference proteome</keyword>
<organism evidence="1 2">
    <name type="scientific">Candolleomyces eurysporus</name>
    <dbReference type="NCBI Taxonomy" id="2828524"/>
    <lineage>
        <taxon>Eukaryota</taxon>
        <taxon>Fungi</taxon>
        <taxon>Dikarya</taxon>
        <taxon>Basidiomycota</taxon>
        <taxon>Agaricomycotina</taxon>
        <taxon>Agaricomycetes</taxon>
        <taxon>Agaricomycetidae</taxon>
        <taxon>Agaricales</taxon>
        <taxon>Agaricineae</taxon>
        <taxon>Psathyrellaceae</taxon>
        <taxon>Candolleomyces</taxon>
    </lineage>
</organism>
<dbReference type="AlphaFoldDB" id="A0A9W8JB54"/>
<proteinExistence type="predicted"/>
<name>A0A9W8JB54_9AGAR</name>
<accession>A0A9W8JB54</accession>
<dbReference type="OrthoDB" id="3237970at2759"/>
<evidence type="ECO:0000313" key="2">
    <source>
        <dbReference type="Proteomes" id="UP001140091"/>
    </source>
</evidence>
<dbReference type="Proteomes" id="UP001140091">
    <property type="component" value="Unassembled WGS sequence"/>
</dbReference>
<dbReference type="EMBL" id="JANBPK010000807">
    <property type="protein sequence ID" value="KAJ2931452.1"/>
    <property type="molecule type" value="Genomic_DNA"/>
</dbReference>
<protein>
    <submittedName>
        <fullName evidence="1">Uncharacterized protein</fullName>
    </submittedName>
</protein>
<gene>
    <name evidence="1" type="ORF">H1R20_g5593</name>
</gene>
<comment type="caution">
    <text evidence="1">The sequence shown here is derived from an EMBL/GenBank/DDBJ whole genome shotgun (WGS) entry which is preliminary data.</text>
</comment>